<dbReference type="InterPro" id="IPR003591">
    <property type="entry name" value="Leu-rich_rpt_typical-subtyp"/>
</dbReference>
<evidence type="ECO:0000313" key="6">
    <source>
        <dbReference type="WBParaSite" id="ECPE_0000620401-mRNA-1"/>
    </source>
</evidence>
<dbReference type="Proteomes" id="UP000272942">
    <property type="component" value="Unassembled WGS sequence"/>
</dbReference>
<keyword evidence="2" id="KW-0677">Repeat</keyword>
<reference evidence="6" key="1">
    <citation type="submission" date="2016-06" db="UniProtKB">
        <authorList>
            <consortium name="WormBaseParasite"/>
        </authorList>
    </citation>
    <scope>IDENTIFICATION</scope>
</reference>
<protein>
    <submittedName>
        <fullName evidence="6">Leucine-rich repeat-containing protein 27</fullName>
    </submittedName>
</protein>
<evidence type="ECO:0000256" key="2">
    <source>
        <dbReference type="ARBA" id="ARBA00022737"/>
    </source>
</evidence>
<dbReference type="PANTHER" id="PTHR48051:SF1">
    <property type="entry name" value="RAS SUPPRESSOR PROTEIN 1"/>
    <property type="match status" value="1"/>
</dbReference>
<dbReference type="EMBL" id="UZAN01043147">
    <property type="protein sequence ID" value="VDP77643.1"/>
    <property type="molecule type" value="Genomic_DNA"/>
</dbReference>
<dbReference type="InterPro" id="IPR032675">
    <property type="entry name" value="LRR_dom_sf"/>
</dbReference>
<dbReference type="SMART" id="SM00369">
    <property type="entry name" value="LRR_TYP"/>
    <property type="match status" value="3"/>
</dbReference>
<gene>
    <name evidence="4" type="ORF">ECPE_LOCUS6191</name>
</gene>
<dbReference type="PROSITE" id="PS51450">
    <property type="entry name" value="LRR"/>
    <property type="match status" value="1"/>
</dbReference>
<keyword evidence="5" id="KW-1185">Reference proteome</keyword>
<feature type="compositionally biased region" description="Basic and acidic residues" evidence="3">
    <location>
        <begin position="188"/>
        <end position="203"/>
    </location>
</feature>
<dbReference type="GO" id="GO:0005737">
    <property type="term" value="C:cytoplasm"/>
    <property type="evidence" value="ECO:0007669"/>
    <property type="project" value="TreeGrafter"/>
</dbReference>
<proteinExistence type="predicted"/>
<reference evidence="4 5" key="2">
    <citation type="submission" date="2018-11" db="EMBL/GenBank/DDBJ databases">
        <authorList>
            <consortium name="Pathogen Informatics"/>
        </authorList>
    </citation>
    <scope>NUCLEOTIDE SEQUENCE [LARGE SCALE GENOMIC DNA]</scope>
    <source>
        <strain evidence="4 5">Egypt</strain>
    </source>
</reference>
<dbReference type="Pfam" id="PF13855">
    <property type="entry name" value="LRR_8"/>
    <property type="match status" value="1"/>
</dbReference>
<evidence type="ECO:0000256" key="3">
    <source>
        <dbReference type="SAM" id="MobiDB-lite"/>
    </source>
</evidence>
<evidence type="ECO:0000256" key="1">
    <source>
        <dbReference type="ARBA" id="ARBA00022614"/>
    </source>
</evidence>
<dbReference type="OrthoDB" id="2021138at2759"/>
<organism evidence="6">
    <name type="scientific">Echinostoma caproni</name>
    <dbReference type="NCBI Taxonomy" id="27848"/>
    <lineage>
        <taxon>Eukaryota</taxon>
        <taxon>Metazoa</taxon>
        <taxon>Spiralia</taxon>
        <taxon>Lophotrochozoa</taxon>
        <taxon>Platyhelminthes</taxon>
        <taxon>Trematoda</taxon>
        <taxon>Digenea</taxon>
        <taxon>Plagiorchiida</taxon>
        <taxon>Echinostomata</taxon>
        <taxon>Echinostomatoidea</taxon>
        <taxon>Echinostomatidae</taxon>
        <taxon>Echinostoma</taxon>
    </lineage>
</organism>
<dbReference type="PANTHER" id="PTHR48051">
    <property type="match status" value="1"/>
</dbReference>
<accession>A0A183AGV6</accession>
<keyword evidence="1" id="KW-0433">Leucine-rich repeat</keyword>
<dbReference type="Gene3D" id="3.80.10.10">
    <property type="entry name" value="Ribonuclease Inhibitor"/>
    <property type="match status" value="1"/>
</dbReference>
<feature type="region of interest" description="Disordered" evidence="3">
    <location>
        <begin position="168"/>
        <end position="205"/>
    </location>
</feature>
<dbReference type="WBParaSite" id="ECPE_0000620401-mRNA-1">
    <property type="protein sequence ID" value="ECPE_0000620401-mRNA-1"/>
    <property type="gene ID" value="ECPE_0000620401"/>
</dbReference>
<dbReference type="InterPro" id="IPR001611">
    <property type="entry name" value="Leu-rich_rpt"/>
</dbReference>
<evidence type="ECO:0000313" key="5">
    <source>
        <dbReference type="Proteomes" id="UP000272942"/>
    </source>
</evidence>
<dbReference type="InterPro" id="IPR050216">
    <property type="entry name" value="LRR_domain-containing"/>
</dbReference>
<evidence type="ECO:0000313" key="4">
    <source>
        <dbReference type="EMBL" id="VDP77643.1"/>
    </source>
</evidence>
<dbReference type="SUPFAM" id="SSF52058">
    <property type="entry name" value="L domain-like"/>
    <property type="match status" value="1"/>
</dbReference>
<sequence>MTESVKESELEQSTDLESPDYFEAIKRIKKVENEKPEKLDLSNLRLVEVPRDLLDLTHLKRLHLCRNRLLEIPDELCARLCSLTWLDLRSNLLTRLPGTIRHMRDLQILLLDDNCIRILPFELGDSETDRFEITEENMKELCDQLERKASLSNSDEGFGSEKVLSIQEMDNSGREESTSSVFTEESNDTLKREEKLSVSRLDTKSGSSDQELEDILHFSRLTEAVNEELNTNESDVMAGLQVSPFSRSFSVRHAILSLQLPSAVIKIPSASAFALFPSQSTRHDALLPDIPPQPTIDKIRAQHVRERKKKARQQAMITQQATLQKLKDAERVRGWRQAYTIQQKAKLLEYLSKTQRDIREEADRRATAAPFDVVPEDLKMIGTAELQELRNRCIRSASPPPNLDPHVILELELARYKQRSPIVVSMPEDVWKSIIGKAPLIISLLKVKRILYTLKVGQHSPVVSDESVAGCNNTDSFALLYAEYTCGATVNLERDRRLTEQVQRHLSEVGGRFQIPLPNTREALYAEMLTAKRDLDLALRLHHRVKQRMETMEHFRGSNRRDLW</sequence>
<name>A0A183AGV6_9TREM</name>
<dbReference type="AlphaFoldDB" id="A0A183AGV6"/>